<reference evidence="6" key="2">
    <citation type="journal article" date="2022" name="Hortic Res">
        <title>The genome of Dioscorea zingiberensis sheds light on the biosynthesis, origin and evolution of the medicinally important diosgenin saponins.</title>
        <authorList>
            <person name="Li Y."/>
            <person name="Tan C."/>
            <person name="Li Z."/>
            <person name="Guo J."/>
            <person name="Li S."/>
            <person name="Chen X."/>
            <person name="Wang C."/>
            <person name="Dai X."/>
            <person name="Yang H."/>
            <person name="Song W."/>
            <person name="Hou L."/>
            <person name="Xu J."/>
            <person name="Tong Z."/>
            <person name="Xu A."/>
            <person name="Yuan X."/>
            <person name="Wang W."/>
            <person name="Yang Q."/>
            <person name="Chen L."/>
            <person name="Sun Z."/>
            <person name="Wang K."/>
            <person name="Pan B."/>
            <person name="Chen J."/>
            <person name="Bao Y."/>
            <person name="Liu F."/>
            <person name="Qi X."/>
            <person name="Gang D.R."/>
            <person name="Wen J."/>
            <person name="Li J."/>
        </authorList>
    </citation>
    <scope>NUCLEOTIDE SEQUENCE</scope>
    <source>
        <strain evidence="6">Dzin_1.0</strain>
    </source>
</reference>
<dbReference type="PROSITE" id="PS50089">
    <property type="entry name" value="ZF_RING_2"/>
    <property type="match status" value="1"/>
</dbReference>
<evidence type="ECO:0000313" key="6">
    <source>
        <dbReference type="EMBL" id="KAJ0981024.1"/>
    </source>
</evidence>
<keyword evidence="1" id="KW-0479">Metal-binding</keyword>
<dbReference type="InterPro" id="IPR001841">
    <property type="entry name" value="Znf_RING"/>
</dbReference>
<evidence type="ECO:0000256" key="4">
    <source>
        <dbReference type="PROSITE-ProRule" id="PRU00175"/>
    </source>
</evidence>
<dbReference type="Proteomes" id="UP001085076">
    <property type="component" value="Miscellaneous, Linkage group lg02"/>
</dbReference>
<dbReference type="GO" id="GO:0061630">
    <property type="term" value="F:ubiquitin protein ligase activity"/>
    <property type="evidence" value="ECO:0007669"/>
    <property type="project" value="TreeGrafter"/>
</dbReference>
<dbReference type="SUPFAM" id="SSF57850">
    <property type="entry name" value="RING/U-box"/>
    <property type="match status" value="1"/>
</dbReference>
<dbReference type="GO" id="GO:0016567">
    <property type="term" value="P:protein ubiquitination"/>
    <property type="evidence" value="ECO:0007669"/>
    <property type="project" value="TreeGrafter"/>
</dbReference>
<accession>A0A9D5CXS6</accession>
<sequence length="175" mass="19734">MGDDHYHSLVYKAGLFMISVMARWLLAPLSSLWHVHDDDEARQADVARRHQHRASAQAVRDMLHVATYRDMAGGGAGNSECPTCAVCLNQVRSRDKVWELRNCTHVFHKHCLDRWLDHDEHLTCPLCRAPLLACRGAAASLSPEPSWAVEKLLYLFGDDLLFPTPFPDTPFSLTS</sequence>
<dbReference type="PANTHER" id="PTHR45969">
    <property type="entry name" value="RING ZINC FINGER PROTEIN-RELATED"/>
    <property type="match status" value="1"/>
</dbReference>
<dbReference type="Pfam" id="PF13639">
    <property type="entry name" value="zf-RING_2"/>
    <property type="match status" value="1"/>
</dbReference>
<evidence type="ECO:0000313" key="7">
    <source>
        <dbReference type="Proteomes" id="UP001085076"/>
    </source>
</evidence>
<dbReference type="Gene3D" id="3.30.40.10">
    <property type="entry name" value="Zinc/RING finger domain, C3HC4 (zinc finger)"/>
    <property type="match status" value="1"/>
</dbReference>
<proteinExistence type="predicted"/>
<evidence type="ECO:0000256" key="3">
    <source>
        <dbReference type="ARBA" id="ARBA00022833"/>
    </source>
</evidence>
<dbReference type="SMART" id="SM00184">
    <property type="entry name" value="RING"/>
    <property type="match status" value="1"/>
</dbReference>
<dbReference type="InterPro" id="IPR013083">
    <property type="entry name" value="Znf_RING/FYVE/PHD"/>
</dbReference>
<evidence type="ECO:0000256" key="2">
    <source>
        <dbReference type="ARBA" id="ARBA00022771"/>
    </source>
</evidence>
<feature type="domain" description="RING-type" evidence="5">
    <location>
        <begin position="84"/>
        <end position="128"/>
    </location>
</feature>
<dbReference type="AlphaFoldDB" id="A0A9D5CXS6"/>
<gene>
    <name evidence="6" type="ORF">J5N97_009279</name>
</gene>
<dbReference type="GO" id="GO:0008270">
    <property type="term" value="F:zinc ion binding"/>
    <property type="evidence" value="ECO:0007669"/>
    <property type="project" value="UniProtKB-KW"/>
</dbReference>
<evidence type="ECO:0000259" key="5">
    <source>
        <dbReference type="PROSITE" id="PS50089"/>
    </source>
</evidence>
<evidence type="ECO:0000256" key="1">
    <source>
        <dbReference type="ARBA" id="ARBA00022723"/>
    </source>
</evidence>
<organism evidence="6 7">
    <name type="scientific">Dioscorea zingiberensis</name>
    <dbReference type="NCBI Taxonomy" id="325984"/>
    <lineage>
        <taxon>Eukaryota</taxon>
        <taxon>Viridiplantae</taxon>
        <taxon>Streptophyta</taxon>
        <taxon>Embryophyta</taxon>
        <taxon>Tracheophyta</taxon>
        <taxon>Spermatophyta</taxon>
        <taxon>Magnoliopsida</taxon>
        <taxon>Liliopsida</taxon>
        <taxon>Dioscoreales</taxon>
        <taxon>Dioscoreaceae</taxon>
        <taxon>Dioscorea</taxon>
    </lineage>
</organism>
<comment type="caution">
    <text evidence="6">The sequence shown here is derived from an EMBL/GenBank/DDBJ whole genome shotgun (WGS) entry which is preliminary data.</text>
</comment>
<protein>
    <recommendedName>
        <fullName evidence="5">RING-type domain-containing protein</fullName>
    </recommendedName>
</protein>
<reference evidence="6" key="1">
    <citation type="submission" date="2021-03" db="EMBL/GenBank/DDBJ databases">
        <authorList>
            <person name="Li Z."/>
            <person name="Yang C."/>
        </authorList>
    </citation>
    <scope>NUCLEOTIDE SEQUENCE</scope>
    <source>
        <strain evidence="6">Dzin_1.0</strain>
        <tissue evidence="6">Leaf</tissue>
    </source>
</reference>
<dbReference type="PANTHER" id="PTHR45969:SF11">
    <property type="entry name" value="RING_U-BOX SUPERFAMILY PROTEIN"/>
    <property type="match status" value="1"/>
</dbReference>
<dbReference type="OrthoDB" id="8062037at2759"/>
<keyword evidence="2 4" id="KW-0863">Zinc-finger</keyword>
<keyword evidence="3" id="KW-0862">Zinc</keyword>
<name>A0A9D5CXS6_9LILI</name>
<dbReference type="EMBL" id="JAGGNH010000002">
    <property type="protein sequence ID" value="KAJ0981024.1"/>
    <property type="molecule type" value="Genomic_DNA"/>
</dbReference>
<keyword evidence="7" id="KW-1185">Reference proteome</keyword>